<accession>A0A7I7TE11</accession>
<evidence type="ECO:0000313" key="3">
    <source>
        <dbReference type="EMBL" id="BBY66376.1"/>
    </source>
</evidence>
<evidence type="ECO:0000259" key="1">
    <source>
        <dbReference type="Pfam" id="PF01548"/>
    </source>
</evidence>
<keyword evidence="4" id="KW-1185">Reference proteome</keyword>
<name>A0A7I7TE11_9MYCO</name>
<organism evidence="3 4">
    <name type="scientific">Mycolicibacterium helvum</name>
    <dbReference type="NCBI Taxonomy" id="1534349"/>
    <lineage>
        <taxon>Bacteria</taxon>
        <taxon>Bacillati</taxon>
        <taxon>Actinomycetota</taxon>
        <taxon>Actinomycetes</taxon>
        <taxon>Mycobacteriales</taxon>
        <taxon>Mycobacteriaceae</taxon>
        <taxon>Mycolicibacterium</taxon>
    </lineage>
</organism>
<dbReference type="Proteomes" id="UP000467148">
    <property type="component" value="Chromosome"/>
</dbReference>
<dbReference type="AlphaFoldDB" id="A0A7I7TE11"/>
<sequence>MTIVAHNHPFVIGVDTHARTHTLAVLVAATGELVASEQFPATGAGLDRAIAWAARRTEGELATLWVIEGIASYGAHLASAAKRAGYEVVEAAAMNARAHRGTGKSDLFDARRIAASVLSLEPEQLRRPRSDDGIRAALRILVTAREHMTTERTATVNALTALLRVATLGVDARKPLTASQISEVARWRTRVEDLVTVTARAEAVRLAKRVVDLTEQLATNYKNMIDLIHASKAAVLLDKTGIGPVTVAVVYTAWSHAGRVRSEAAFAALAGVNPIPASSGNTVRHRLNRGGDRRLNRALHMAVIVRMTHDPDTKAYVERRRAEGRTTKEIRRCLKRYLARHLYRTLEKLHAEPNANPQAA</sequence>
<reference evidence="3 4" key="1">
    <citation type="journal article" date="2019" name="Emerg. Microbes Infect.">
        <title>Comprehensive subspecies identification of 175 nontuberculous mycobacteria species based on 7547 genomic profiles.</title>
        <authorList>
            <person name="Matsumoto Y."/>
            <person name="Kinjo T."/>
            <person name="Motooka D."/>
            <person name="Nabeya D."/>
            <person name="Jung N."/>
            <person name="Uechi K."/>
            <person name="Horii T."/>
            <person name="Iida T."/>
            <person name="Fujita J."/>
            <person name="Nakamura S."/>
        </authorList>
    </citation>
    <scope>NUCLEOTIDE SEQUENCE [LARGE SCALE GENOMIC DNA]</scope>
    <source>
        <strain evidence="3 4">JCM 30396</strain>
    </source>
</reference>
<dbReference type="NCBIfam" id="NF033542">
    <property type="entry name" value="transpos_IS110"/>
    <property type="match status" value="1"/>
</dbReference>
<evidence type="ECO:0000313" key="4">
    <source>
        <dbReference type="Proteomes" id="UP000467148"/>
    </source>
</evidence>
<dbReference type="RefSeq" id="WP_163750311.1">
    <property type="nucleotide sequence ID" value="NZ_AP022596.1"/>
</dbReference>
<feature type="domain" description="Transposase IS116/IS110/IS902 C-terminal" evidence="2">
    <location>
        <begin position="235"/>
        <end position="317"/>
    </location>
</feature>
<dbReference type="Pfam" id="PF02371">
    <property type="entry name" value="Transposase_20"/>
    <property type="match status" value="1"/>
</dbReference>
<dbReference type="PANTHER" id="PTHR33055:SF16">
    <property type="entry name" value="TRANSPOSASE FOR INSERTION SEQUENCE ELEMENT IS1547"/>
    <property type="match status" value="1"/>
</dbReference>
<proteinExistence type="predicted"/>
<dbReference type="GO" id="GO:0006313">
    <property type="term" value="P:DNA transposition"/>
    <property type="evidence" value="ECO:0007669"/>
    <property type="project" value="InterPro"/>
</dbReference>
<dbReference type="PANTHER" id="PTHR33055">
    <property type="entry name" value="TRANSPOSASE FOR INSERTION SEQUENCE ELEMENT IS1111A"/>
    <property type="match status" value="1"/>
</dbReference>
<dbReference type="KEGG" id="mhev:MHEL_46190"/>
<dbReference type="Pfam" id="PF01548">
    <property type="entry name" value="DEDD_Tnp_IS110"/>
    <property type="match status" value="1"/>
</dbReference>
<gene>
    <name evidence="3" type="ORF">MHEL_46190</name>
</gene>
<dbReference type="GO" id="GO:0003677">
    <property type="term" value="F:DNA binding"/>
    <property type="evidence" value="ECO:0007669"/>
    <property type="project" value="InterPro"/>
</dbReference>
<dbReference type="InterPro" id="IPR002525">
    <property type="entry name" value="Transp_IS110-like_N"/>
</dbReference>
<dbReference type="EMBL" id="AP022596">
    <property type="protein sequence ID" value="BBY66376.1"/>
    <property type="molecule type" value="Genomic_DNA"/>
</dbReference>
<evidence type="ECO:0000259" key="2">
    <source>
        <dbReference type="Pfam" id="PF02371"/>
    </source>
</evidence>
<dbReference type="InterPro" id="IPR047650">
    <property type="entry name" value="Transpos_IS110"/>
</dbReference>
<dbReference type="InterPro" id="IPR003346">
    <property type="entry name" value="Transposase_20"/>
</dbReference>
<dbReference type="GO" id="GO:0004803">
    <property type="term" value="F:transposase activity"/>
    <property type="evidence" value="ECO:0007669"/>
    <property type="project" value="InterPro"/>
</dbReference>
<protein>
    <submittedName>
        <fullName evidence="3">IS110 family transposase</fullName>
    </submittedName>
</protein>
<feature type="domain" description="Transposase IS110-like N-terminal" evidence="1">
    <location>
        <begin position="12"/>
        <end position="164"/>
    </location>
</feature>